<reference evidence="1 2" key="2">
    <citation type="journal article" date="2022" name="Mol. Ecol. Resour.">
        <title>The genomes of chicory, endive, great burdock and yacon provide insights into Asteraceae paleo-polyploidization history and plant inulin production.</title>
        <authorList>
            <person name="Fan W."/>
            <person name="Wang S."/>
            <person name="Wang H."/>
            <person name="Wang A."/>
            <person name="Jiang F."/>
            <person name="Liu H."/>
            <person name="Zhao H."/>
            <person name="Xu D."/>
            <person name="Zhang Y."/>
        </authorList>
    </citation>
    <scope>NUCLEOTIDE SEQUENCE [LARGE SCALE GENOMIC DNA]</scope>
    <source>
        <strain evidence="2">cv. Yunnan</strain>
        <tissue evidence="1">Leaves</tissue>
    </source>
</reference>
<name>A0ACB8YQW9_9ASTR</name>
<keyword evidence="2" id="KW-1185">Reference proteome</keyword>
<evidence type="ECO:0000313" key="1">
    <source>
        <dbReference type="EMBL" id="KAI3687890.1"/>
    </source>
</evidence>
<accession>A0ACB8YQW9</accession>
<reference evidence="2" key="1">
    <citation type="journal article" date="2022" name="Mol. Ecol. Resour.">
        <title>The genomes of chicory, endive, great burdock and yacon provide insights into Asteraceae palaeo-polyploidization history and plant inulin production.</title>
        <authorList>
            <person name="Fan W."/>
            <person name="Wang S."/>
            <person name="Wang H."/>
            <person name="Wang A."/>
            <person name="Jiang F."/>
            <person name="Liu H."/>
            <person name="Zhao H."/>
            <person name="Xu D."/>
            <person name="Zhang Y."/>
        </authorList>
    </citation>
    <scope>NUCLEOTIDE SEQUENCE [LARGE SCALE GENOMIC DNA]</scope>
    <source>
        <strain evidence="2">cv. Yunnan</strain>
    </source>
</reference>
<organism evidence="1 2">
    <name type="scientific">Smallanthus sonchifolius</name>
    <dbReference type="NCBI Taxonomy" id="185202"/>
    <lineage>
        <taxon>Eukaryota</taxon>
        <taxon>Viridiplantae</taxon>
        <taxon>Streptophyta</taxon>
        <taxon>Embryophyta</taxon>
        <taxon>Tracheophyta</taxon>
        <taxon>Spermatophyta</taxon>
        <taxon>Magnoliopsida</taxon>
        <taxon>eudicotyledons</taxon>
        <taxon>Gunneridae</taxon>
        <taxon>Pentapetalae</taxon>
        <taxon>asterids</taxon>
        <taxon>campanulids</taxon>
        <taxon>Asterales</taxon>
        <taxon>Asteraceae</taxon>
        <taxon>Asteroideae</taxon>
        <taxon>Heliantheae alliance</taxon>
        <taxon>Millerieae</taxon>
        <taxon>Smallanthus</taxon>
    </lineage>
</organism>
<sequence length="89" mass="10066">MPVDLEDDNNDDEDEVIRFRVGLEDGDATVALVVAALDVMEMEMPVVVAYEEERIVKKGRLGFACLGLEIQLGKWSGFRIRVYFRNGMV</sequence>
<dbReference type="EMBL" id="CM042044">
    <property type="protein sequence ID" value="KAI3687890.1"/>
    <property type="molecule type" value="Genomic_DNA"/>
</dbReference>
<proteinExistence type="predicted"/>
<evidence type="ECO:0000313" key="2">
    <source>
        <dbReference type="Proteomes" id="UP001056120"/>
    </source>
</evidence>
<protein>
    <submittedName>
        <fullName evidence="1">Uncharacterized protein</fullName>
    </submittedName>
</protein>
<dbReference type="Proteomes" id="UP001056120">
    <property type="component" value="Linkage Group LG27"/>
</dbReference>
<comment type="caution">
    <text evidence="1">The sequence shown here is derived from an EMBL/GenBank/DDBJ whole genome shotgun (WGS) entry which is preliminary data.</text>
</comment>
<gene>
    <name evidence="1" type="ORF">L1987_81593</name>
</gene>